<proteinExistence type="predicted"/>
<feature type="transmembrane region" description="Helical" evidence="1">
    <location>
        <begin position="7"/>
        <end position="27"/>
    </location>
</feature>
<accession>A0A1J4V670</accession>
<dbReference type="EMBL" id="MNVN01000021">
    <property type="protein sequence ID" value="OIO30293.1"/>
    <property type="molecule type" value="Genomic_DNA"/>
</dbReference>
<dbReference type="AlphaFoldDB" id="A0A1J4V670"/>
<name>A0A1J4V670_9BACT</name>
<dbReference type="STRING" id="1805281.AUJ77_03565"/>
<dbReference type="Pfam" id="PF07098">
    <property type="entry name" value="DUF1360"/>
    <property type="match status" value="1"/>
</dbReference>
<dbReference type="Proteomes" id="UP000181992">
    <property type="component" value="Unassembled WGS sequence"/>
</dbReference>
<comment type="caution">
    <text evidence="2">The sequence shown here is derived from an EMBL/GenBank/DDBJ whole genome shotgun (WGS) entry which is preliminary data.</text>
</comment>
<protein>
    <recommendedName>
        <fullName evidence="4">DUF1360 domain-containing protein</fullName>
    </recommendedName>
</protein>
<evidence type="ECO:0008006" key="4">
    <source>
        <dbReference type="Google" id="ProtNLM"/>
    </source>
</evidence>
<reference evidence="2 3" key="1">
    <citation type="journal article" date="2016" name="Environ. Microbiol.">
        <title>Genomic resolution of a cold subsurface aquifer community provides metabolic insights for novel microbes adapted to high CO concentrations.</title>
        <authorList>
            <person name="Probst A.J."/>
            <person name="Castelle C.J."/>
            <person name="Singh A."/>
            <person name="Brown C.T."/>
            <person name="Anantharaman K."/>
            <person name="Sharon I."/>
            <person name="Hug L.A."/>
            <person name="Burstein D."/>
            <person name="Emerson J.B."/>
            <person name="Thomas B.C."/>
            <person name="Banfield J.F."/>
        </authorList>
    </citation>
    <scope>NUCLEOTIDE SEQUENCE [LARGE SCALE GENOMIC DNA]</scope>
    <source>
        <strain evidence="2">CG1_02_43_90</strain>
    </source>
</reference>
<organism evidence="2 3">
    <name type="scientific">Candidatus Nomurabacteria bacterium CG1_02_43_90</name>
    <dbReference type="NCBI Taxonomy" id="1805281"/>
    <lineage>
        <taxon>Bacteria</taxon>
        <taxon>Candidatus Nomuraibacteriota</taxon>
    </lineage>
</organism>
<feature type="transmembrane region" description="Helical" evidence="1">
    <location>
        <begin position="33"/>
        <end position="53"/>
    </location>
</feature>
<gene>
    <name evidence="2" type="ORF">AUJ77_03565</name>
</gene>
<keyword evidence="1" id="KW-1133">Transmembrane helix</keyword>
<keyword evidence="1" id="KW-0812">Transmembrane</keyword>
<evidence type="ECO:0000256" key="1">
    <source>
        <dbReference type="SAM" id="Phobius"/>
    </source>
</evidence>
<evidence type="ECO:0000313" key="3">
    <source>
        <dbReference type="Proteomes" id="UP000181992"/>
    </source>
</evidence>
<evidence type="ECO:0000313" key="2">
    <source>
        <dbReference type="EMBL" id="OIO30293.1"/>
    </source>
</evidence>
<dbReference type="InterPro" id="IPR010773">
    <property type="entry name" value="Mycophage_PG1_Gp7"/>
</dbReference>
<keyword evidence="1" id="KW-0472">Membrane</keyword>
<sequence>MILAQLFSCPWCMGIWSASIVLVLFIISVMTPAGLIGLLFVMILAISGAAALLQNLSAKLMGGSSTGHSTSSNVCTDCKK</sequence>